<evidence type="ECO:0000256" key="1">
    <source>
        <dbReference type="SAM" id="MobiDB-lite"/>
    </source>
</evidence>
<keyword evidence="2" id="KW-1133">Transmembrane helix</keyword>
<comment type="caution">
    <text evidence="3">The sequence shown here is derived from an EMBL/GenBank/DDBJ whole genome shotgun (WGS) entry which is preliminary data.</text>
</comment>
<dbReference type="Proteomes" id="UP001251870">
    <property type="component" value="Unassembled WGS sequence"/>
</dbReference>
<keyword evidence="4" id="KW-1185">Reference proteome</keyword>
<name>A0ABU2DU05_9MICC</name>
<proteinExistence type="predicted"/>
<keyword evidence="2" id="KW-0472">Membrane</keyword>
<organism evidence="3 4">
    <name type="scientific">Nesterenkonia aerolata</name>
    <dbReference type="NCBI Taxonomy" id="3074079"/>
    <lineage>
        <taxon>Bacteria</taxon>
        <taxon>Bacillati</taxon>
        <taxon>Actinomycetota</taxon>
        <taxon>Actinomycetes</taxon>
        <taxon>Micrococcales</taxon>
        <taxon>Micrococcaceae</taxon>
        <taxon>Nesterenkonia</taxon>
    </lineage>
</organism>
<evidence type="ECO:0000256" key="2">
    <source>
        <dbReference type="SAM" id="Phobius"/>
    </source>
</evidence>
<dbReference type="RefSeq" id="WP_310548957.1">
    <property type="nucleotide sequence ID" value="NZ_JAVKGR010000014.1"/>
</dbReference>
<feature type="compositionally biased region" description="Pro residues" evidence="1">
    <location>
        <begin position="70"/>
        <end position="80"/>
    </location>
</feature>
<reference evidence="3 4" key="1">
    <citation type="submission" date="2023-09" db="EMBL/GenBank/DDBJ databases">
        <title>Description of three actinobacteria isolated from air of manufacturing shop in a pharmaceutical factory.</title>
        <authorList>
            <person name="Zhang D.-F."/>
        </authorList>
    </citation>
    <scope>NUCLEOTIDE SEQUENCE [LARGE SCALE GENOMIC DNA]</scope>
    <source>
        <strain evidence="3 4">LY-0111</strain>
    </source>
</reference>
<evidence type="ECO:0000313" key="3">
    <source>
        <dbReference type="EMBL" id="MDR8019970.1"/>
    </source>
</evidence>
<evidence type="ECO:0000313" key="4">
    <source>
        <dbReference type="Proteomes" id="UP001251870"/>
    </source>
</evidence>
<sequence length="80" mass="8377">MLDPMLRRGVAVVMVLALVVGALVLGIWAYRAATEPAPLHDGSEDTIQEPENSTSDDGGRPGGNDSPRRPAAPNPAPQHP</sequence>
<feature type="region of interest" description="Disordered" evidence="1">
    <location>
        <begin position="37"/>
        <end position="80"/>
    </location>
</feature>
<dbReference type="EMBL" id="JAVKGR010000014">
    <property type="protein sequence ID" value="MDR8019970.1"/>
    <property type="molecule type" value="Genomic_DNA"/>
</dbReference>
<accession>A0ABU2DU05</accession>
<feature type="transmembrane region" description="Helical" evidence="2">
    <location>
        <begin position="12"/>
        <end position="30"/>
    </location>
</feature>
<protein>
    <submittedName>
        <fullName evidence="3">Uncharacterized protein</fullName>
    </submittedName>
</protein>
<keyword evidence="2" id="KW-0812">Transmembrane</keyword>
<gene>
    <name evidence="3" type="ORF">RIL96_10385</name>
</gene>